<dbReference type="InterPro" id="IPR058647">
    <property type="entry name" value="BSH_CzcB-like"/>
</dbReference>
<dbReference type="GO" id="GO:0022857">
    <property type="term" value="F:transmembrane transporter activity"/>
    <property type="evidence" value="ECO:0007669"/>
    <property type="project" value="InterPro"/>
</dbReference>
<evidence type="ECO:0000313" key="8">
    <source>
        <dbReference type="Proteomes" id="UP000249396"/>
    </source>
</evidence>
<proteinExistence type="inferred from homology"/>
<evidence type="ECO:0000313" key="7">
    <source>
        <dbReference type="EMBL" id="PZN78142.1"/>
    </source>
</evidence>
<keyword evidence="3" id="KW-0732">Signal</keyword>
<sequence length="362" mass="39448">MSMLLFAGVLNSISALALENLIKINAEQEQHIGIRTFKPEAISSIPLARAPARVTLPPQNEYIVSAAQAGLINRVDVAMGMKIAKAQVLAEIQSPSLLGLQRDVLDAVTGFNLAQAKLNRDSTLLEEGIIARMRYQETRSDYERYATALKETEQVLQAAGVSDIDIQTIKQTRKLNSFMNVRSPIDGVVLERMVTAGQRVDVLAPLFRIGRLDELWLEIDMPQERMNEVRMGDYVHIENTTSVARITQIGQSVNPGSQSALVRGIIEGKTQSIRPGQNVNVQISHASTDRPFSLPIAALIYQEGKSYVFVRAPGGFAARQVAVASTEERNVVIHEGLKVGDQVAVQGVAAIKAAWTGIGGDE</sequence>
<feature type="chain" id="PRO_5016126390" evidence="3">
    <location>
        <begin position="18"/>
        <end position="362"/>
    </location>
</feature>
<evidence type="ECO:0000256" key="3">
    <source>
        <dbReference type="SAM" id="SignalP"/>
    </source>
</evidence>
<evidence type="ECO:0000259" key="6">
    <source>
        <dbReference type="Pfam" id="PF25975"/>
    </source>
</evidence>
<accession>A0A2W4R2A1</accession>
<dbReference type="AlphaFoldDB" id="A0A2W4R2A1"/>
<dbReference type="NCBIfam" id="TIGR01730">
    <property type="entry name" value="RND_mfp"/>
    <property type="match status" value="1"/>
</dbReference>
<dbReference type="Pfam" id="PF25975">
    <property type="entry name" value="CzcB_C"/>
    <property type="match status" value="1"/>
</dbReference>
<dbReference type="Pfam" id="PF25973">
    <property type="entry name" value="BSH_CzcB"/>
    <property type="match status" value="1"/>
</dbReference>
<feature type="domain" description="CzcB-like C-terminal circularly permuted SH3-like" evidence="6">
    <location>
        <begin position="295"/>
        <end position="349"/>
    </location>
</feature>
<dbReference type="Gene3D" id="1.10.287.470">
    <property type="entry name" value="Helix hairpin bin"/>
    <property type="match status" value="1"/>
</dbReference>
<dbReference type="InterPro" id="IPR051909">
    <property type="entry name" value="MFP_Cation_Efflux"/>
</dbReference>
<dbReference type="GO" id="GO:0060003">
    <property type="term" value="P:copper ion export"/>
    <property type="evidence" value="ECO:0007669"/>
    <property type="project" value="TreeGrafter"/>
</dbReference>
<feature type="domain" description="CusB-like beta-barrel" evidence="4">
    <location>
        <begin position="215"/>
        <end position="286"/>
    </location>
</feature>
<evidence type="ECO:0000256" key="1">
    <source>
        <dbReference type="ARBA" id="ARBA00009477"/>
    </source>
</evidence>
<dbReference type="InterPro" id="IPR058792">
    <property type="entry name" value="Beta-barrel_RND_2"/>
</dbReference>
<feature type="domain" description="CzcB-like barrel-sandwich hybrid" evidence="5">
    <location>
        <begin position="64"/>
        <end position="209"/>
    </location>
</feature>
<dbReference type="PANTHER" id="PTHR30097:SF4">
    <property type="entry name" value="SLR6042 PROTEIN"/>
    <property type="match status" value="1"/>
</dbReference>
<dbReference type="Gene3D" id="2.40.420.20">
    <property type="match status" value="1"/>
</dbReference>
<evidence type="ECO:0000259" key="4">
    <source>
        <dbReference type="Pfam" id="PF25954"/>
    </source>
</evidence>
<dbReference type="GO" id="GO:0015679">
    <property type="term" value="P:plasma membrane copper ion transport"/>
    <property type="evidence" value="ECO:0007669"/>
    <property type="project" value="TreeGrafter"/>
</dbReference>
<gene>
    <name evidence="7" type="ORF">DM484_13395</name>
</gene>
<comment type="caution">
    <text evidence="7">The sequence shown here is derived from an EMBL/GenBank/DDBJ whole genome shotgun (WGS) entry which is preliminary data.</text>
</comment>
<dbReference type="GO" id="GO:0016020">
    <property type="term" value="C:membrane"/>
    <property type="evidence" value="ECO:0007669"/>
    <property type="project" value="InterPro"/>
</dbReference>
<dbReference type="Pfam" id="PF25954">
    <property type="entry name" value="Beta-barrel_RND_2"/>
    <property type="match status" value="1"/>
</dbReference>
<dbReference type="InterPro" id="IPR058649">
    <property type="entry name" value="CzcB_C"/>
</dbReference>
<dbReference type="Proteomes" id="UP000249396">
    <property type="component" value="Unassembled WGS sequence"/>
</dbReference>
<reference evidence="7 8" key="1">
    <citation type="journal article" date="2018" name="Aquat. Microb. Ecol.">
        <title>Gammaproteobacterial methanotrophs dominate.</title>
        <authorList>
            <person name="Rissanen A.J."/>
            <person name="Saarenheimo J."/>
            <person name="Tiirola M."/>
            <person name="Peura S."/>
            <person name="Aalto S.L."/>
            <person name="Karvinen A."/>
            <person name="Nykanen H."/>
        </authorList>
    </citation>
    <scope>NUCLEOTIDE SEQUENCE [LARGE SCALE GENOMIC DNA]</scope>
    <source>
        <strain evidence="7">AMbin10</strain>
    </source>
</reference>
<dbReference type="PANTHER" id="PTHR30097">
    <property type="entry name" value="CATION EFFLUX SYSTEM PROTEIN CUSB"/>
    <property type="match status" value="1"/>
</dbReference>
<name>A0A2W4R2A1_9GAMM</name>
<dbReference type="GO" id="GO:0030288">
    <property type="term" value="C:outer membrane-bounded periplasmic space"/>
    <property type="evidence" value="ECO:0007669"/>
    <property type="project" value="TreeGrafter"/>
</dbReference>
<feature type="signal peptide" evidence="3">
    <location>
        <begin position="1"/>
        <end position="17"/>
    </location>
</feature>
<evidence type="ECO:0000259" key="5">
    <source>
        <dbReference type="Pfam" id="PF25973"/>
    </source>
</evidence>
<dbReference type="Gene3D" id="2.40.50.100">
    <property type="match status" value="1"/>
</dbReference>
<protein>
    <submittedName>
        <fullName evidence="7">Efflux RND transporter periplasmic adaptor subunit</fullName>
    </submittedName>
</protein>
<dbReference type="Gene3D" id="2.40.30.170">
    <property type="match status" value="1"/>
</dbReference>
<comment type="similarity">
    <text evidence="1">Belongs to the membrane fusion protein (MFP) (TC 8.A.1) family.</text>
</comment>
<evidence type="ECO:0000256" key="2">
    <source>
        <dbReference type="ARBA" id="ARBA00022448"/>
    </source>
</evidence>
<dbReference type="GO" id="GO:0046914">
    <property type="term" value="F:transition metal ion binding"/>
    <property type="evidence" value="ECO:0007669"/>
    <property type="project" value="TreeGrafter"/>
</dbReference>
<organism evidence="7 8">
    <name type="scientific">Candidatus Methylumidiphilus alinenensis</name>
    <dbReference type="NCBI Taxonomy" id="2202197"/>
    <lineage>
        <taxon>Bacteria</taxon>
        <taxon>Pseudomonadati</taxon>
        <taxon>Pseudomonadota</taxon>
        <taxon>Gammaproteobacteria</taxon>
        <taxon>Methylococcales</taxon>
        <taxon>Candidatus Methylumidiphilus</taxon>
    </lineage>
</organism>
<dbReference type="SUPFAM" id="SSF111369">
    <property type="entry name" value="HlyD-like secretion proteins"/>
    <property type="match status" value="1"/>
</dbReference>
<keyword evidence="2" id="KW-0813">Transport</keyword>
<dbReference type="InterPro" id="IPR006143">
    <property type="entry name" value="RND_pump_MFP"/>
</dbReference>
<dbReference type="EMBL" id="QJPH01000324">
    <property type="protein sequence ID" value="PZN78142.1"/>
    <property type="molecule type" value="Genomic_DNA"/>
</dbReference>